<organism evidence="1 2">
    <name type="scientific">Catharanthus roseus</name>
    <name type="common">Madagascar periwinkle</name>
    <name type="synonym">Vinca rosea</name>
    <dbReference type="NCBI Taxonomy" id="4058"/>
    <lineage>
        <taxon>Eukaryota</taxon>
        <taxon>Viridiplantae</taxon>
        <taxon>Streptophyta</taxon>
        <taxon>Embryophyta</taxon>
        <taxon>Tracheophyta</taxon>
        <taxon>Spermatophyta</taxon>
        <taxon>Magnoliopsida</taxon>
        <taxon>eudicotyledons</taxon>
        <taxon>Gunneridae</taxon>
        <taxon>Pentapetalae</taxon>
        <taxon>asterids</taxon>
        <taxon>lamiids</taxon>
        <taxon>Gentianales</taxon>
        <taxon>Apocynaceae</taxon>
        <taxon>Rauvolfioideae</taxon>
        <taxon>Vinceae</taxon>
        <taxon>Catharanthinae</taxon>
        <taxon>Catharanthus</taxon>
    </lineage>
</organism>
<sequence>MSRCFPFPPPGYTSRRASNEALIESIKLQKEKDKAKEERKKEKRREKDEKKKLKKEKPKLNTSVHDACGAKSWEGSKCGYLQNGKKHETEQLERSSITEEHGLPQNPSYSSDSTENSNKRKRHAPAPNGTRVQGNILRIRLPSQKITDDKKQLCSTSTSGRRETSDSISIRAEQDRTCSTSLANASIAPSLPKSHDNELRRPSSHQTLVTSQENIHSSEHVSKRFKKMQKVAQKYTDLAVNWIPPSTHFEASDADDQEWLFGTKQEHQLVQRHTDEKNDKVLSQISCSSSASLWPAAQYLPGADIYSLPYTIPF</sequence>
<keyword evidence="2" id="KW-1185">Reference proteome</keyword>
<name>A0ACC0A6S5_CATRO</name>
<accession>A0ACC0A6S5</accession>
<dbReference type="EMBL" id="CM044706">
    <property type="protein sequence ID" value="KAI5655955.1"/>
    <property type="molecule type" value="Genomic_DNA"/>
</dbReference>
<evidence type="ECO:0000313" key="2">
    <source>
        <dbReference type="Proteomes" id="UP001060085"/>
    </source>
</evidence>
<evidence type="ECO:0000313" key="1">
    <source>
        <dbReference type="EMBL" id="KAI5655955.1"/>
    </source>
</evidence>
<gene>
    <name evidence="1" type="ORF">M9H77_24748</name>
</gene>
<comment type="caution">
    <text evidence="1">The sequence shown here is derived from an EMBL/GenBank/DDBJ whole genome shotgun (WGS) entry which is preliminary data.</text>
</comment>
<dbReference type="Proteomes" id="UP001060085">
    <property type="component" value="Linkage Group LG06"/>
</dbReference>
<proteinExistence type="predicted"/>
<protein>
    <submittedName>
        <fullName evidence="1">Uncharacterized protein</fullName>
    </submittedName>
</protein>
<reference evidence="2" key="1">
    <citation type="journal article" date="2023" name="Nat. Plants">
        <title>Single-cell RNA sequencing provides a high-resolution roadmap for understanding the multicellular compartmentation of specialized metabolism.</title>
        <authorList>
            <person name="Sun S."/>
            <person name="Shen X."/>
            <person name="Li Y."/>
            <person name="Li Y."/>
            <person name="Wang S."/>
            <person name="Li R."/>
            <person name="Zhang H."/>
            <person name="Shen G."/>
            <person name="Guo B."/>
            <person name="Wei J."/>
            <person name="Xu J."/>
            <person name="St-Pierre B."/>
            <person name="Chen S."/>
            <person name="Sun C."/>
        </authorList>
    </citation>
    <scope>NUCLEOTIDE SEQUENCE [LARGE SCALE GENOMIC DNA]</scope>
</reference>